<dbReference type="AlphaFoldDB" id="A0A9W6DI16"/>
<dbReference type="EMBL" id="BRLB01000017">
    <property type="protein sequence ID" value="GKX31429.1"/>
    <property type="molecule type" value="Genomic_DNA"/>
</dbReference>
<dbReference type="GO" id="GO:0004175">
    <property type="term" value="F:endopeptidase activity"/>
    <property type="evidence" value="ECO:0007669"/>
    <property type="project" value="UniProtKB-ARBA"/>
</dbReference>
<organism evidence="3 4">
    <name type="scientific">Vallitalea longa</name>
    <dbReference type="NCBI Taxonomy" id="2936439"/>
    <lineage>
        <taxon>Bacteria</taxon>
        <taxon>Bacillati</taxon>
        <taxon>Bacillota</taxon>
        <taxon>Clostridia</taxon>
        <taxon>Lachnospirales</taxon>
        <taxon>Vallitaleaceae</taxon>
        <taxon>Vallitalea</taxon>
    </lineage>
</organism>
<feature type="transmembrane region" description="Helical" evidence="1">
    <location>
        <begin position="181"/>
        <end position="199"/>
    </location>
</feature>
<evidence type="ECO:0000313" key="3">
    <source>
        <dbReference type="EMBL" id="GKX31429.1"/>
    </source>
</evidence>
<keyword evidence="4" id="KW-1185">Reference proteome</keyword>
<dbReference type="PANTHER" id="PTHR39430">
    <property type="entry name" value="MEMBRANE-ASSOCIATED PROTEASE-RELATED"/>
    <property type="match status" value="1"/>
</dbReference>
<feature type="transmembrane region" description="Helical" evidence="1">
    <location>
        <begin position="252"/>
        <end position="273"/>
    </location>
</feature>
<dbReference type="Proteomes" id="UP001144256">
    <property type="component" value="Unassembled WGS sequence"/>
</dbReference>
<dbReference type="GO" id="GO:0080120">
    <property type="term" value="P:CAAX-box protein maturation"/>
    <property type="evidence" value="ECO:0007669"/>
    <property type="project" value="UniProtKB-ARBA"/>
</dbReference>
<feature type="transmembrane region" description="Helical" evidence="1">
    <location>
        <begin position="12"/>
        <end position="35"/>
    </location>
</feature>
<feature type="transmembrane region" description="Helical" evidence="1">
    <location>
        <begin position="47"/>
        <end position="67"/>
    </location>
</feature>
<keyword evidence="1" id="KW-0472">Membrane</keyword>
<evidence type="ECO:0000256" key="1">
    <source>
        <dbReference type="SAM" id="Phobius"/>
    </source>
</evidence>
<dbReference type="InterPro" id="IPR003675">
    <property type="entry name" value="Rce1/LyrA-like_dom"/>
</dbReference>
<accession>A0A9W6DI16</accession>
<comment type="caution">
    <text evidence="3">The sequence shown here is derived from an EMBL/GenBank/DDBJ whole genome shotgun (WGS) entry which is preliminary data.</text>
</comment>
<feature type="transmembrane region" description="Helical" evidence="1">
    <location>
        <begin position="211"/>
        <end position="232"/>
    </location>
</feature>
<protein>
    <recommendedName>
        <fullName evidence="2">CAAX prenyl protease 2/Lysostaphin resistance protein A-like domain-containing protein</fullName>
    </recommendedName>
</protein>
<feature type="transmembrane region" description="Helical" evidence="1">
    <location>
        <begin position="127"/>
        <end position="147"/>
    </location>
</feature>
<keyword evidence="1" id="KW-1133">Transmembrane helix</keyword>
<feature type="domain" description="CAAX prenyl protease 2/Lysostaphin resistance protein A-like" evidence="2">
    <location>
        <begin position="126"/>
        <end position="217"/>
    </location>
</feature>
<evidence type="ECO:0000259" key="2">
    <source>
        <dbReference type="Pfam" id="PF02517"/>
    </source>
</evidence>
<keyword evidence="1" id="KW-0812">Transmembrane</keyword>
<reference evidence="3" key="1">
    <citation type="submission" date="2022-06" db="EMBL/GenBank/DDBJ databases">
        <title>Vallitalea longa sp. nov., an anaerobic bacterium isolated from marine sediment.</title>
        <authorList>
            <person name="Hirano S."/>
            <person name="Terahara T."/>
            <person name="Mori K."/>
            <person name="Hamada M."/>
            <person name="Matsumoto R."/>
            <person name="Kobayashi T."/>
        </authorList>
    </citation>
    <scope>NUCLEOTIDE SEQUENCE</scope>
    <source>
        <strain evidence="3">SH18-1</strain>
    </source>
</reference>
<feature type="transmembrane region" description="Helical" evidence="1">
    <location>
        <begin position="87"/>
        <end position="107"/>
    </location>
</feature>
<dbReference type="PANTHER" id="PTHR39430:SF1">
    <property type="entry name" value="PROTEASE"/>
    <property type="match status" value="1"/>
</dbReference>
<sequence>MNLFKNKYGKIYSGIKITFFIAFYFSIQFVFLLLLNQHSHNYYTYSILAKTISVLSLIIAFVLVYFLEKRYPRNYGIIISKKSFKHFLIGLLLGALAIIIIAMILFATNNAELIYRINKPKFTIEALYALIIFILVGIDEEVLIRGYVVHTLGRYNNKYVIYIIPAIIFSVLHLSNPSVSVIGLINIVIIGVLFTYMTLKTKNILMATGFHITWNFFQGGLFGFNVSGTTMWDSIYPVRIINNNILTGGDFGLEGGILTTLLAFIIILVVYILPVKE</sequence>
<dbReference type="Pfam" id="PF02517">
    <property type="entry name" value="Rce1-like"/>
    <property type="match status" value="1"/>
</dbReference>
<proteinExistence type="predicted"/>
<dbReference type="RefSeq" id="WP_281818479.1">
    <property type="nucleotide sequence ID" value="NZ_BRLB01000017.1"/>
</dbReference>
<gene>
    <name evidence="3" type="ORF">SH1V18_39090</name>
</gene>
<evidence type="ECO:0000313" key="4">
    <source>
        <dbReference type="Proteomes" id="UP001144256"/>
    </source>
</evidence>
<feature type="transmembrane region" description="Helical" evidence="1">
    <location>
        <begin position="159"/>
        <end position="175"/>
    </location>
</feature>
<name>A0A9W6DI16_9FIRM</name>